<dbReference type="AlphaFoldDB" id="A0A8S1KPD4"/>
<feature type="compositionally biased region" description="Basic and acidic residues" evidence="1">
    <location>
        <begin position="50"/>
        <end position="64"/>
    </location>
</feature>
<dbReference type="PANTHER" id="PTHR34689">
    <property type="entry name" value="NUCLEIC ACID-BINDING PROTEIN"/>
    <property type="match status" value="1"/>
</dbReference>
<reference evidence="2" key="1">
    <citation type="submission" date="2021-01" db="EMBL/GenBank/DDBJ databases">
        <authorList>
            <consortium name="Genoscope - CEA"/>
            <person name="William W."/>
        </authorList>
    </citation>
    <scope>NUCLEOTIDE SEQUENCE</scope>
</reference>
<feature type="region of interest" description="Disordered" evidence="1">
    <location>
        <begin position="1"/>
        <end position="64"/>
    </location>
</feature>
<sequence length="243" mass="30100">MGKDKLKEDKRSSSKEKKKEKKEKKEKKDKKDKKEKKEKKEKHIKKDKKNKNETIKKKPKKDQWGKYGTISNTDMYLKREEFLMWLSDVKVLNVEAITPQEEKKYFEEYVECYNTATFPSQKFYNFKVWFEKEQLKEQIQQAEFEMQTFDDEKEKQKEYQEKKEYIKKQKLQREYQHLHEFQNIAQDMQKQKQIQDLFRHYNQMGNHEVAMRYYKQLNPIHTIDAPRMQQQPPVEYDYDCENF</sequence>
<dbReference type="OrthoDB" id="2538345at2759"/>
<dbReference type="EMBL" id="CAJJDN010000007">
    <property type="protein sequence ID" value="CAD8052874.1"/>
    <property type="molecule type" value="Genomic_DNA"/>
</dbReference>
<evidence type="ECO:0000256" key="1">
    <source>
        <dbReference type="SAM" id="MobiDB-lite"/>
    </source>
</evidence>
<feature type="compositionally biased region" description="Basic residues" evidence="1">
    <location>
        <begin position="18"/>
        <end position="49"/>
    </location>
</feature>
<protein>
    <submittedName>
        <fullName evidence="2">Uncharacterized protein</fullName>
    </submittedName>
</protein>
<organism evidence="2 3">
    <name type="scientific">Paramecium sonneborni</name>
    <dbReference type="NCBI Taxonomy" id="65129"/>
    <lineage>
        <taxon>Eukaryota</taxon>
        <taxon>Sar</taxon>
        <taxon>Alveolata</taxon>
        <taxon>Ciliophora</taxon>
        <taxon>Intramacronucleata</taxon>
        <taxon>Oligohymenophorea</taxon>
        <taxon>Peniculida</taxon>
        <taxon>Parameciidae</taxon>
        <taxon>Paramecium</taxon>
    </lineage>
</organism>
<feature type="compositionally biased region" description="Basic and acidic residues" evidence="1">
    <location>
        <begin position="1"/>
        <end position="17"/>
    </location>
</feature>
<comment type="caution">
    <text evidence="2">The sequence shown here is derived from an EMBL/GenBank/DDBJ whole genome shotgun (WGS) entry which is preliminary data.</text>
</comment>
<evidence type="ECO:0000313" key="3">
    <source>
        <dbReference type="Proteomes" id="UP000692954"/>
    </source>
</evidence>
<gene>
    <name evidence="2" type="ORF">PSON_ATCC_30995.1.T0070054</name>
</gene>
<keyword evidence="3" id="KW-1185">Reference proteome</keyword>
<evidence type="ECO:0000313" key="2">
    <source>
        <dbReference type="EMBL" id="CAD8052874.1"/>
    </source>
</evidence>
<dbReference type="Proteomes" id="UP000692954">
    <property type="component" value="Unassembled WGS sequence"/>
</dbReference>
<dbReference type="PANTHER" id="PTHR34689:SF1">
    <property type="entry name" value="NUCLEIC ACID-BINDING PROTEIN"/>
    <property type="match status" value="1"/>
</dbReference>
<accession>A0A8S1KPD4</accession>
<proteinExistence type="predicted"/>
<name>A0A8S1KPD4_9CILI</name>